<evidence type="ECO:0000313" key="1">
    <source>
        <dbReference type="EMBL" id="KAH6638514.1"/>
    </source>
</evidence>
<organism evidence="1 2">
    <name type="scientific">Truncatella angustata</name>
    <dbReference type="NCBI Taxonomy" id="152316"/>
    <lineage>
        <taxon>Eukaryota</taxon>
        <taxon>Fungi</taxon>
        <taxon>Dikarya</taxon>
        <taxon>Ascomycota</taxon>
        <taxon>Pezizomycotina</taxon>
        <taxon>Sordariomycetes</taxon>
        <taxon>Xylariomycetidae</taxon>
        <taxon>Amphisphaeriales</taxon>
        <taxon>Sporocadaceae</taxon>
        <taxon>Truncatella</taxon>
    </lineage>
</organism>
<sequence>MPYLEKTFPWKLVSEMLNSSLLSYRDFGRIEDTQFPRPDKELPRPLPEDFAMKGLLWMERYYPVDWFTNENIDDDEKYFEVASMTEERKERILWLGCRLASRQRGLVYNTESHRFTILPAFERDISRASRLIAVDRYVYKVNNASSASASSASSLRY</sequence>
<evidence type="ECO:0000313" key="2">
    <source>
        <dbReference type="Proteomes" id="UP000758603"/>
    </source>
</evidence>
<dbReference type="OrthoDB" id="5426913at2759"/>
<dbReference type="RefSeq" id="XP_045950786.1">
    <property type="nucleotide sequence ID" value="XM_046108558.1"/>
</dbReference>
<dbReference type="SUPFAM" id="SSF48452">
    <property type="entry name" value="TPR-like"/>
    <property type="match status" value="1"/>
</dbReference>
<reference evidence="1" key="1">
    <citation type="journal article" date="2021" name="Nat. Commun.">
        <title>Genetic determinants of endophytism in the Arabidopsis root mycobiome.</title>
        <authorList>
            <person name="Mesny F."/>
            <person name="Miyauchi S."/>
            <person name="Thiergart T."/>
            <person name="Pickel B."/>
            <person name="Atanasova L."/>
            <person name="Karlsson M."/>
            <person name="Huettel B."/>
            <person name="Barry K.W."/>
            <person name="Haridas S."/>
            <person name="Chen C."/>
            <person name="Bauer D."/>
            <person name="Andreopoulos W."/>
            <person name="Pangilinan J."/>
            <person name="LaButti K."/>
            <person name="Riley R."/>
            <person name="Lipzen A."/>
            <person name="Clum A."/>
            <person name="Drula E."/>
            <person name="Henrissat B."/>
            <person name="Kohler A."/>
            <person name="Grigoriev I.V."/>
            <person name="Martin F.M."/>
            <person name="Hacquard S."/>
        </authorList>
    </citation>
    <scope>NUCLEOTIDE SEQUENCE</scope>
    <source>
        <strain evidence="1">MPI-SDFR-AT-0073</strain>
    </source>
</reference>
<dbReference type="InterPro" id="IPR011990">
    <property type="entry name" value="TPR-like_helical_dom_sf"/>
</dbReference>
<keyword evidence="2" id="KW-1185">Reference proteome</keyword>
<proteinExistence type="predicted"/>
<dbReference type="GeneID" id="70137449"/>
<name>A0A9P8UBA2_9PEZI</name>
<gene>
    <name evidence="1" type="ORF">BKA67DRAFT_665470</name>
</gene>
<comment type="caution">
    <text evidence="1">The sequence shown here is derived from an EMBL/GenBank/DDBJ whole genome shotgun (WGS) entry which is preliminary data.</text>
</comment>
<dbReference type="AlphaFoldDB" id="A0A9P8UBA2"/>
<dbReference type="Proteomes" id="UP000758603">
    <property type="component" value="Unassembled WGS sequence"/>
</dbReference>
<dbReference type="EMBL" id="JAGPXC010000015">
    <property type="protein sequence ID" value="KAH6638514.1"/>
    <property type="molecule type" value="Genomic_DNA"/>
</dbReference>
<accession>A0A9P8UBA2</accession>
<protein>
    <submittedName>
        <fullName evidence="1">Uncharacterized protein</fullName>
    </submittedName>
</protein>